<sequence>MRHRMVAFVGKQDPHRHDGTPGPILTAAARFPLLVTDALLLFAEGASDRADGRDEASSAGTQELRAQEVQAGLDALWPGVRVTLADLRVDPSDARAVLRAVRAHPAAQAARADSDGVQTHLLVAGGTPAMREVLSALHVTGFLGDTRGWYAPDRGGTLREEVPLVAEAALLASLRTAMQVGEFRAAGLLLPELGHPQSEVAGALLDILALEQQGDTQGALTRLQRWSAPSQLSEWRREAVHALVLHSKPGGGLMHLWNATQVRSPAPLCWPTRPCWKKPCAPCVKCGAFDRSGTPARNRWSMHSCKRERKCRTH</sequence>
<organism evidence="1 2">
    <name type="scientific">Deinococcus aquaticus</name>
    <dbReference type="NCBI Taxonomy" id="328692"/>
    <lineage>
        <taxon>Bacteria</taxon>
        <taxon>Thermotogati</taxon>
        <taxon>Deinococcota</taxon>
        <taxon>Deinococci</taxon>
        <taxon>Deinococcales</taxon>
        <taxon>Deinococcaceae</taxon>
        <taxon>Deinococcus</taxon>
    </lineage>
</organism>
<keyword evidence="2" id="KW-1185">Reference proteome</keyword>
<reference evidence="1 2" key="1">
    <citation type="submission" date="2022-12" db="EMBL/GenBank/DDBJ databases">
        <title>Genome Sequence of Deinococcus aquaticus Type Strain PB314.</title>
        <authorList>
            <person name="Albert C."/>
            <person name="Hill J."/>
            <person name="Boren L."/>
            <person name="Scholz-Ng S."/>
            <person name="Fatema N."/>
            <person name="Grosso R."/>
            <person name="Soboslay E."/>
            <person name="Tuohy J."/>
        </authorList>
    </citation>
    <scope>NUCLEOTIDE SEQUENCE [LARGE SCALE GENOMIC DNA]</scope>
    <source>
        <strain evidence="1 2">PB-314</strain>
        <plasmid evidence="1 2">pDATS03</plasmid>
    </source>
</reference>
<evidence type="ECO:0000313" key="1">
    <source>
        <dbReference type="EMBL" id="WDA60764.1"/>
    </source>
</evidence>
<name>A0ABY7V6E0_9DEIO</name>
<evidence type="ECO:0000313" key="2">
    <source>
        <dbReference type="Proteomes" id="UP001217044"/>
    </source>
</evidence>
<dbReference type="EMBL" id="CP115168">
    <property type="protein sequence ID" value="WDA60764.1"/>
    <property type="molecule type" value="Genomic_DNA"/>
</dbReference>
<geneLocation type="plasmid" evidence="1 2">
    <name>pDATS03</name>
</geneLocation>
<dbReference type="Proteomes" id="UP001217044">
    <property type="component" value="Plasmid pDATS03"/>
</dbReference>
<proteinExistence type="predicted"/>
<gene>
    <name evidence="1" type="ORF">M8445_18200</name>
</gene>
<dbReference type="RefSeq" id="WP_273991511.1">
    <property type="nucleotide sequence ID" value="NZ_BAABQT010000024.1"/>
</dbReference>
<accession>A0ABY7V6E0</accession>
<protein>
    <submittedName>
        <fullName evidence="1">Uncharacterized protein</fullName>
    </submittedName>
</protein>
<keyword evidence="1" id="KW-0614">Plasmid</keyword>